<keyword evidence="3" id="KW-0812">Transmembrane</keyword>
<dbReference type="InterPro" id="IPR036908">
    <property type="entry name" value="RlpA-like_sf"/>
</dbReference>
<evidence type="ECO:0000256" key="3">
    <source>
        <dbReference type="SAM" id="Phobius"/>
    </source>
</evidence>
<evidence type="ECO:0000256" key="1">
    <source>
        <dbReference type="ARBA" id="ARBA00022729"/>
    </source>
</evidence>
<evidence type="ECO:0000256" key="2">
    <source>
        <dbReference type="SAM" id="MobiDB-lite"/>
    </source>
</evidence>
<reference evidence="4 5" key="1">
    <citation type="submission" date="2015-07" db="EMBL/GenBank/DDBJ databases">
        <title>Comparative genomics of the Sigatoka disease complex on banana suggests a link between parallel evolutionary changes in Pseudocercospora fijiensis and Pseudocercospora eumusae and increased virulence on the banana host.</title>
        <authorList>
            <person name="Chang T.-C."/>
            <person name="Salvucci A."/>
            <person name="Crous P.W."/>
            <person name="Stergiopoulos I."/>
        </authorList>
    </citation>
    <scope>NUCLEOTIDE SEQUENCE [LARGE SCALE GENOMIC DNA]</scope>
    <source>
        <strain evidence="4 5">CBS 116634</strain>
    </source>
</reference>
<name>A0A139IVG9_9PEZI</name>
<dbReference type="Gene3D" id="2.40.40.10">
    <property type="entry name" value="RlpA-like domain"/>
    <property type="match status" value="1"/>
</dbReference>
<organism evidence="4 5">
    <name type="scientific">Pseudocercospora musae</name>
    <dbReference type="NCBI Taxonomy" id="113226"/>
    <lineage>
        <taxon>Eukaryota</taxon>
        <taxon>Fungi</taxon>
        <taxon>Dikarya</taxon>
        <taxon>Ascomycota</taxon>
        <taxon>Pezizomycotina</taxon>
        <taxon>Dothideomycetes</taxon>
        <taxon>Dothideomycetidae</taxon>
        <taxon>Mycosphaerellales</taxon>
        <taxon>Mycosphaerellaceae</taxon>
        <taxon>Pseudocercospora</taxon>
    </lineage>
</organism>
<dbReference type="EMBL" id="LFZO01000004">
    <property type="protein sequence ID" value="KXT18735.1"/>
    <property type="molecule type" value="Genomic_DNA"/>
</dbReference>
<dbReference type="OrthoDB" id="623670at2759"/>
<gene>
    <name evidence="4" type="ORF">AC579_2679</name>
</gene>
<dbReference type="SUPFAM" id="SSF50685">
    <property type="entry name" value="Barwin-like endoglucanases"/>
    <property type="match status" value="1"/>
</dbReference>
<keyword evidence="1" id="KW-0732">Signal</keyword>
<dbReference type="AlphaFoldDB" id="A0A139IVG9"/>
<evidence type="ECO:0000313" key="5">
    <source>
        <dbReference type="Proteomes" id="UP000073492"/>
    </source>
</evidence>
<dbReference type="InterPro" id="IPR051477">
    <property type="entry name" value="Expansin_CellWall"/>
</dbReference>
<feature type="compositionally biased region" description="Polar residues" evidence="2">
    <location>
        <begin position="28"/>
        <end position="37"/>
    </location>
</feature>
<feature type="compositionally biased region" description="Basic and acidic residues" evidence="2">
    <location>
        <begin position="1"/>
        <end position="10"/>
    </location>
</feature>
<dbReference type="PANTHER" id="PTHR31836:SF28">
    <property type="entry name" value="SRCR DOMAIN-CONTAINING PROTEIN-RELATED"/>
    <property type="match status" value="1"/>
</dbReference>
<dbReference type="STRING" id="113226.A0A139IVG9"/>
<feature type="transmembrane region" description="Helical" evidence="3">
    <location>
        <begin position="192"/>
        <end position="215"/>
    </location>
</feature>
<protein>
    <recommendedName>
        <fullName evidence="6">RlpA-like protein double-psi beta-barrel domain-containing protein</fullName>
    </recommendedName>
</protein>
<proteinExistence type="predicted"/>
<sequence length="333" mass="36240">MTLEEPEKGEMASGPGTDNARRDGAQEPQRSGNNGNQRIRRVPLPRAYAPATPPRPANPGETEPRPIEGSTYSAERHQYNDQYGAFVLEDASDAVPGHRSEDKEMPTVKEVHVLEWGHVRVMPKRKAVNGLHVQSEGEVVAPHRFAPEVLYTKTATLANVYPHHDNNLHTTKLLDRLFPPHKKYFKTFSRRTFLLILIGIMLSITALVIGLAAGLSASHPTAPPAVGAGATTGWVTYNPYNPGATGACGWDANDSDYVTAIGHAFFDGDANPNLNPKCGRMIRAQYNGQSVDVKVIDSCGACSEHDLDMAMGPFHALTGQTTGKISPIEWVFL</sequence>
<feature type="region of interest" description="Disordered" evidence="2">
    <location>
        <begin position="1"/>
        <end position="68"/>
    </location>
</feature>
<keyword evidence="3" id="KW-0472">Membrane</keyword>
<keyword evidence="3" id="KW-1133">Transmembrane helix</keyword>
<dbReference type="Proteomes" id="UP000073492">
    <property type="component" value="Unassembled WGS sequence"/>
</dbReference>
<evidence type="ECO:0008006" key="6">
    <source>
        <dbReference type="Google" id="ProtNLM"/>
    </source>
</evidence>
<evidence type="ECO:0000313" key="4">
    <source>
        <dbReference type="EMBL" id="KXT18735.1"/>
    </source>
</evidence>
<dbReference type="CDD" id="cd22191">
    <property type="entry name" value="DPBB_RlpA_EXP_N-like"/>
    <property type="match status" value="1"/>
</dbReference>
<accession>A0A139IVG9</accession>
<comment type="caution">
    <text evidence="4">The sequence shown here is derived from an EMBL/GenBank/DDBJ whole genome shotgun (WGS) entry which is preliminary data.</text>
</comment>
<keyword evidence="5" id="KW-1185">Reference proteome</keyword>
<dbReference type="PANTHER" id="PTHR31836">
    <property type="match status" value="1"/>
</dbReference>